<reference evidence="2 3" key="1">
    <citation type="submission" date="2019-02" db="EMBL/GenBank/DDBJ databases">
        <title>Deep-cultivation of Planctomycetes and their phenomic and genomic characterization uncovers novel biology.</title>
        <authorList>
            <person name="Wiegand S."/>
            <person name="Jogler M."/>
            <person name="Boedeker C."/>
            <person name="Pinto D."/>
            <person name="Vollmers J."/>
            <person name="Rivas-Marin E."/>
            <person name="Kohn T."/>
            <person name="Peeters S.H."/>
            <person name="Heuer A."/>
            <person name="Rast P."/>
            <person name="Oberbeckmann S."/>
            <person name="Bunk B."/>
            <person name="Jeske O."/>
            <person name="Meyerdierks A."/>
            <person name="Storesund J.E."/>
            <person name="Kallscheuer N."/>
            <person name="Luecker S."/>
            <person name="Lage O.M."/>
            <person name="Pohl T."/>
            <person name="Merkel B.J."/>
            <person name="Hornburger P."/>
            <person name="Mueller R.-W."/>
            <person name="Bruemmer F."/>
            <person name="Labrenz M."/>
            <person name="Spormann A.M."/>
            <person name="Op Den Camp H."/>
            <person name="Overmann J."/>
            <person name="Amann R."/>
            <person name="Jetten M.S.M."/>
            <person name="Mascher T."/>
            <person name="Medema M.H."/>
            <person name="Devos D.P."/>
            <person name="Kaster A.-K."/>
            <person name="Ovreas L."/>
            <person name="Rohde M."/>
            <person name="Galperin M.Y."/>
            <person name="Jogler C."/>
        </authorList>
    </citation>
    <scope>NUCLEOTIDE SEQUENCE [LARGE SCALE GENOMIC DNA]</scope>
    <source>
        <strain evidence="2 3">Pan14r</strain>
    </source>
</reference>
<dbReference type="Proteomes" id="UP000317238">
    <property type="component" value="Unassembled WGS sequence"/>
</dbReference>
<dbReference type="NCBIfam" id="NF033855">
    <property type="entry name" value="tRNA_MNMC2"/>
    <property type="match status" value="1"/>
</dbReference>
<dbReference type="RefSeq" id="WP_197203430.1">
    <property type="nucleotide sequence ID" value="NZ_SJPL01000001.1"/>
</dbReference>
<dbReference type="InterPro" id="IPR008471">
    <property type="entry name" value="MnmC-like_methylTransf"/>
</dbReference>
<comment type="caution">
    <text evidence="2">The sequence shown here is derived from an EMBL/GenBank/DDBJ whole genome shotgun (WGS) entry which is preliminary data.</text>
</comment>
<dbReference type="GO" id="GO:0016645">
    <property type="term" value="F:oxidoreductase activity, acting on the CH-NH group of donors"/>
    <property type="evidence" value="ECO:0007669"/>
    <property type="project" value="InterPro"/>
</dbReference>
<evidence type="ECO:0000259" key="1">
    <source>
        <dbReference type="Pfam" id="PF05430"/>
    </source>
</evidence>
<protein>
    <submittedName>
        <fullName evidence="2">tRNA 5-methylaminomethyl-2-thiouridine biosynthesis bifunctional protein MnmC</fullName>
    </submittedName>
</protein>
<dbReference type="InterPro" id="IPR029063">
    <property type="entry name" value="SAM-dependent_MTases_sf"/>
</dbReference>
<organism evidence="2 3">
    <name type="scientific">Crateriforma conspicua</name>
    <dbReference type="NCBI Taxonomy" id="2527996"/>
    <lineage>
        <taxon>Bacteria</taxon>
        <taxon>Pseudomonadati</taxon>
        <taxon>Planctomycetota</taxon>
        <taxon>Planctomycetia</taxon>
        <taxon>Planctomycetales</taxon>
        <taxon>Planctomycetaceae</taxon>
        <taxon>Crateriforma</taxon>
    </lineage>
</organism>
<dbReference type="GO" id="GO:0004808">
    <property type="term" value="F:tRNA (5-methylaminomethyl-2-thiouridylate)(34)-methyltransferase activity"/>
    <property type="evidence" value="ECO:0007669"/>
    <property type="project" value="InterPro"/>
</dbReference>
<evidence type="ECO:0000313" key="2">
    <source>
        <dbReference type="EMBL" id="TWT69182.1"/>
    </source>
</evidence>
<dbReference type="PANTHER" id="PTHR39963:SF1">
    <property type="entry name" value="MNMC-LIKE METHYLTRANSFERASE DOMAIN-CONTAINING PROTEIN"/>
    <property type="match status" value="1"/>
</dbReference>
<dbReference type="Pfam" id="PF05430">
    <property type="entry name" value="Methyltransf_30"/>
    <property type="match status" value="1"/>
</dbReference>
<keyword evidence="3" id="KW-1185">Reference proteome</keyword>
<proteinExistence type="predicted"/>
<accession>A0A5C5Y751</accession>
<dbReference type="AlphaFoldDB" id="A0A5C5Y751"/>
<dbReference type="EMBL" id="SJPL01000001">
    <property type="protein sequence ID" value="TWT69182.1"/>
    <property type="molecule type" value="Genomic_DNA"/>
</dbReference>
<dbReference type="Gene3D" id="3.40.50.150">
    <property type="entry name" value="Vaccinia Virus protein VP39"/>
    <property type="match status" value="1"/>
</dbReference>
<sequence>MPIPQRTHLKTDEPDLQIQITDDGSRTLVRTDLGDAYHSGCGAIAESRHVYLNNSGVADRLQQGLATRVFEVGLGTAMAALATIDLAQKYQTPLDYHAVDRRLPGAETLRQLNPESWIDDASLAKRFLQWRSDTCSAAASGRIDWTVSDTVRLTVDLVSLLNWPPAGTADDLKPFDAIYFDPFAPATDPQLWTESVFAKMRRHIAPEGRLVTYCVNRQVRDCMAAAGWTVDRVRGPVGGKREVLIASPGSAG</sequence>
<dbReference type="SUPFAM" id="SSF53335">
    <property type="entry name" value="S-adenosyl-L-methionine-dependent methyltransferases"/>
    <property type="match status" value="1"/>
</dbReference>
<feature type="domain" description="MnmC-like methyltransferase" evidence="1">
    <location>
        <begin position="173"/>
        <end position="247"/>
    </location>
</feature>
<dbReference type="InterPro" id="IPR047785">
    <property type="entry name" value="tRNA_MNMC2"/>
</dbReference>
<dbReference type="PANTHER" id="PTHR39963">
    <property type="entry name" value="SLL0983 PROTEIN"/>
    <property type="match status" value="1"/>
</dbReference>
<evidence type="ECO:0000313" key="3">
    <source>
        <dbReference type="Proteomes" id="UP000317238"/>
    </source>
</evidence>
<name>A0A5C5Y751_9PLAN</name>
<gene>
    <name evidence="2" type="primary">mnmC</name>
    <name evidence="2" type="ORF">Pan14r_14670</name>
</gene>